<evidence type="ECO:0000256" key="5">
    <source>
        <dbReference type="SAM" id="Phobius"/>
    </source>
</evidence>
<dbReference type="EMBL" id="CP053642">
    <property type="protein sequence ID" value="QKD79880.1"/>
    <property type="molecule type" value="Genomic_DNA"/>
</dbReference>
<keyword evidence="2 5" id="KW-0812">Transmembrane</keyword>
<feature type="transmembrane region" description="Helical" evidence="5">
    <location>
        <begin position="72"/>
        <end position="92"/>
    </location>
</feature>
<gene>
    <name evidence="7" type="ORF">HPC72_06190</name>
</gene>
<feature type="transmembrane region" description="Helical" evidence="5">
    <location>
        <begin position="262"/>
        <end position="280"/>
    </location>
</feature>
<evidence type="ECO:0000313" key="8">
    <source>
        <dbReference type="Proteomes" id="UP000504752"/>
    </source>
</evidence>
<dbReference type="InterPro" id="IPR007016">
    <property type="entry name" value="O-antigen_ligase-rel_domated"/>
</dbReference>
<feature type="transmembrane region" description="Helical" evidence="5">
    <location>
        <begin position="313"/>
        <end position="332"/>
    </location>
</feature>
<keyword evidence="7" id="KW-0436">Ligase</keyword>
<dbReference type="AlphaFoldDB" id="A0A6M8B5J6"/>
<sequence length="452" mass="49870">MQREEIDAPAGRAQGRSVIPGLAVWAFFLTFSGQGIRNVVGWTPFGIIAAISGIALYAAFRLEGHRIVWRALPRAICAYCLWCVASIAWTQFPDETLLASALMVATTAAGILLACALSLRQLTVALGRSLEATIALSLVLEAYVALVLKHPLIPLYMRGWESVPISYFWSEDRLLQGGPIQGIVGNRNPLAFIALLALICVVVRWRDRQISRSHLIVWSSLSVLTLVLTRSATVTVAAVICAILAVVMWWLRHVPREQRYQAILRTAAACLLIGLMALLFRHDLAMLLNRSPDMSGRAIIWERVIDLWKQHSILGWGWVMYWQPWLPVFQTLVVRPDGTPTMSAHNAYLEALFQTGIVGFVLIVAVVLLLLVRTGRLALVYLDSAPSVLLPLLVSAALAIQALTESRLLSEGNWMVACAIGTWLGLHRLTVKEAERPSRTRIGEDPLPVDAS</sequence>
<reference evidence="7 8" key="1">
    <citation type="submission" date="2020-05" db="EMBL/GenBank/DDBJ databases">
        <title>Actinomyces sp. zg-325.</title>
        <authorList>
            <person name="Yang C."/>
        </authorList>
    </citation>
    <scope>NUCLEOTIDE SEQUENCE [LARGE SCALE GENOMIC DNA]</scope>
    <source>
        <strain evidence="8">zg-325</strain>
    </source>
</reference>
<organism evidence="7 8">
    <name type="scientific">Actinomyces marmotae</name>
    <dbReference type="NCBI Taxonomy" id="2737173"/>
    <lineage>
        <taxon>Bacteria</taxon>
        <taxon>Bacillati</taxon>
        <taxon>Actinomycetota</taxon>
        <taxon>Actinomycetes</taxon>
        <taxon>Actinomycetales</taxon>
        <taxon>Actinomycetaceae</taxon>
        <taxon>Actinomyces</taxon>
    </lineage>
</organism>
<feature type="transmembrane region" description="Helical" evidence="5">
    <location>
        <begin position="352"/>
        <end position="372"/>
    </location>
</feature>
<feature type="transmembrane region" description="Helical" evidence="5">
    <location>
        <begin position="189"/>
        <end position="205"/>
    </location>
</feature>
<evidence type="ECO:0000256" key="2">
    <source>
        <dbReference type="ARBA" id="ARBA00022692"/>
    </source>
</evidence>
<keyword evidence="8" id="KW-1185">Reference proteome</keyword>
<dbReference type="PANTHER" id="PTHR37422:SF13">
    <property type="entry name" value="LIPOPOLYSACCHARIDE BIOSYNTHESIS PROTEIN PA4999-RELATED"/>
    <property type="match status" value="1"/>
</dbReference>
<name>A0A6M8B5J6_9ACTO</name>
<comment type="subcellular location">
    <subcellularLocation>
        <location evidence="1">Membrane</location>
        <topology evidence="1">Multi-pass membrane protein</topology>
    </subcellularLocation>
</comment>
<dbReference type="InterPro" id="IPR051533">
    <property type="entry name" value="WaaL-like"/>
</dbReference>
<dbReference type="GO" id="GO:0016020">
    <property type="term" value="C:membrane"/>
    <property type="evidence" value="ECO:0007669"/>
    <property type="project" value="UniProtKB-SubCell"/>
</dbReference>
<feature type="transmembrane region" description="Helical" evidence="5">
    <location>
        <begin position="379"/>
        <end position="400"/>
    </location>
</feature>
<evidence type="ECO:0000256" key="4">
    <source>
        <dbReference type="ARBA" id="ARBA00023136"/>
    </source>
</evidence>
<feature type="domain" description="O-antigen ligase-related" evidence="6">
    <location>
        <begin position="221"/>
        <end position="364"/>
    </location>
</feature>
<dbReference type="Proteomes" id="UP000504752">
    <property type="component" value="Chromosome"/>
</dbReference>
<keyword evidence="4 5" id="KW-0472">Membrane</keyword>
<feature type="transmembrane region" description="Helical" evidence="5">
    <location>
        <begin position="217"/>
        <end position="250"/>
    </location>
</feature>
<keyword evidence="3 5" id="KW-1133">Transmembrane helix</keyword>
<feature type="transmembrane region" description="Helical" evidence="5">
    <location>
        <begin position="42"/>
        <end position="60"/>
    </location>
</feature>
<dbReference type="GO" id="GO:0016874">
    <property type="term" value="F:ligase activity"/>
    <property type="evidence" value="ECO:0007669"/>
    <property type="project" value="UniProtKB-KW"/>
</dbReference>
<dbReference type="RefSeq" id="WP_159523340.1">
    <property type="nucleotide sequence ID" value="NZ_CP053642.1"/>
</dbReference>
<proteinExistence type="predicted"/>
<accession>A0A6M8B5J6</accession>
<dbReference type="PANTHER" id="PTHR37422">
    <property type="entry name" value="TEICHURONIC ACID BIOSYNTHESIS PROTEIN TUAE"/>
    <property type="match status" value="1"/>
</dbReference>
<evidence type="ECO:0000256" key="1">
    <source>
        <dbReference type="ARBA" id="ARBA00004141"/>
    </source>
</evidence>
<dbReference type="KEGG" id="amam:HPC72_06190"/>
<feature type="transmembrane region" description="Helical" evidence="5">
    <location>
        <begin position="98"/>
        <end position="117"/>
    </location>
</feature>
<feature type="transmembrane region" description="Helical" evidence="5">
    <location>
        <begin position="129"/>
        <end position="148"/>
    </location>
</feature>
<protein>
    <submittedName>
        <fullName evidence="7">O-antigen ligase family protein</fullName>
    </submittedName>
</protein>
<evidence type="ECO:0000313" key="7">
    <source>
        <dbReference type="EMBL" id="QKD79880.1"/>
    </source>
</evidence>
<evidence type="ECO:0000259" key="6">
    <source>
        <dbReference type="Pfam" id="PF04932"/>
    </source>
</evidence>
<feature type="transmembrane region" description="Helical" evidence="5">
    <location>
        <begin position="18"/>
        <end position="36"/>
    </location>
</feature>
<dbReference type="Pfam" id="PF04932">
    <property type="entry name" value="Wzy_C"/>
    <property type="match status" value="1"/>
</dbReference>
<evidence type="ECO:0000256" key="3">
    <source>
        <dbReference type="ARBA" id="ARBA00022989"/>
    </source>
</evidence>